<dbReference type="STRING" id="9402.L5KAI3"/>
<keyword evidence="3" id="KW-0812">Transmembrane</keyword>
<keyword evidence="10" id="KW-1185">Reference proteome</keyword>
<proteinExistence type="inferred from homology"/>
<dbReference type="InParanoid" id="L5KAI3"/>
<accession>L5KAI3</accession>
<dbReference type="Pfam" id="PF03381">
    <property type="entry name" value="CDC50"/>
    <property type="match status" value="1"/>
</dbReference>
<evidence type="ECO:0000313" key="9">
    <source>
        <dbReference type="EMBL" id="ELK08540.1"/>
    </source>
</evidence>
<dbReference type="InterPro" id="IPR005045">
    <property type="entry name" value="CDC50/LEM3_fam"/>
</dbReference>
<sequence length="242" mass="27715">MVEFASRLMTLAHCKHPVNISYCFMMLAASPDGSLVMFDGDSFTAMNRFFASFLYNKVKILILCSRALSCLPQLPMLPSPTPKGNVYMYYELYGFTQSLYQYILSRSNSQLMGRDIKDVENCAPFKKYRNGTPSLLLVLRPTAYSMVDTILSYNLNSSIHIRMPMLSSDIVWWTDKYVKFQNPSSSLPSAFAGTTKPPYWPKPVYELDDEDSGNNGFTNDHFIVWMRTAAFPIFKKLYHQLS</sequence>
<dbReference type="PANTHER" id="PTHR10926:SF1">
    <property type="entry name" value="CELL CYCLE CONTROL PROTEIN 50C"/>
    <property type="match status" value="1"/>
</dbReference>
<name>L5KAI3_PTEAL</name>
<reference evidence="10" key="1">
    <citation type="journal article" date="2013" name="Science">
        <title>Comparative analysis of bat genomes provides insight into the evolution of flight and immunity.</title>
        <authorList>
            <person name="Zhang G."/>
            <person name="Cowled C."/>
            <person name="Shi Z."/>
            <person name="Huang Z."/>
            <person name="Bishop-Lilly K.A."/>
            <person name="Fang X."/>
            <person name="Wynne J.W."/>
            <person name="Xiong Z."/>
            <person name="Baker M.L."/>
            <person name="Zhao W."/>
            <person name="Tachedjian M."/>
            <person name="Zhu Y."/>
            <person name="Zhou P."/>
            <person name="Jiang X."/>
            <person name="Ng J."/>
            <person name="Yang L."/>
            <person name="Wu L."/>
            <person name="Xiao J."/>
            <person name="Feng Y."/>
            <person name="Chen Y."/>
            <person name="Sun X."/>
            <person name="Zhang Y."/>
            <person name="Marsh G.A."/>
            <person name="Crameri G."/>
            <person name="Broder C.C."/>
            <person name="Frey K.G."/>
            <person name="Wang L.F."/>
            <person name="Wang J."/>
        </authorList>
    </citation>
    <scope>NUCLEOTIDE SEQUENCE [LARGE SCALE GENOMIC DNA]</scope>
</reference>
<keyword evidence="5" id="KW-0472">Membrane</keyword>
<dbReference type="GO" id="GO:0005794">
    <property type="term" value="C:Golgi apparatus"/>
    <property type="evidence" value="ECO:0007669"/>
    <property type="project" value="TreeGrafter"/>
</dbReference>
<evidence type="ECO:0000256" key="6">
    <source>
        <dbReference type="ARBA" id="ARBA00023180"/>
    </source>
</evidence>
<evidence type="ECO:0000256" key="1">
    <source>
        <dbReference type="ARBA" id="ARBA00004370"/>
    </source>
</evidence>
<dbReference type="AlphaFoldDB" id="L5KAI3"/>
<evidence type="ECO:0000256" key="2">
    <source>
        <dbReference type="ARBA" id="ARBA00009457"/>
    </source>
</evidence>
<dbReference type="PANTHER" id="PTHR10926">
    <property type="entry name" value="CELL CYCLE CONTROL PROTEIN 50"/>
    <property type="match status" value="1"/>
</dbReference>
<gene>
    <name evidence="9" type="ORF">PAL_GLEAN10021352</name>
</gene>
<keyword evidence="4" id="KW-1133">Transmembrane helix</keyword>
<evidence type="ECO:0000256" key="8">
    <source>
        <dbReference type="ARBA" id="ARBA00032728"/>
    </source>
</evidence>
<evidence type="ECO:0000256" key="3">
    <source>
        <dbReference type="ARBA" id="ARBA00022692"/>
    </source>
</evidence>
<dbReference type="GO" id="GO:0005886">
    <property type="term" value="C:plasma membrane"/>
    <property type="evidence" value="ECO:0007669"/>
    <property type="project" value="TreeGrafter"/>
</dbReference>
<evidence type="ECO:0000256" key="7">
    <source>
        <dbReference type="ARBA" id="ARBA00023886"/>
    </source>
</evidence>
<dbReference type="GO" id="GO:0045332">
    <property type="term" value="P:phospholipid translocation"/>
    <property type="evidence" value="ECO:0007669"/>
    <property type="project" value="TreeGrafter"/>
</dbReference>
<evidence type="ECO:0000313" key="10">
    <source>
        <dbReference type="Proteomes" id="UP000010552"/>
    </source>
</evidence>
<comment type="subcellular location">
    <subcellularLocation>
        <location evidence="1">Membrane</location>
    </subcellularLocation>
</comment>
<dbReference type="GO" id="GO:0005783">
    <property type="term" value="C:endoplasmic reticulum"/>
    <property type="evidence" value="ECO:0007669"/>
    <property type="project" value="TreeGrafter"/>
</dbReference>
<dbReference type="EMBL" id="KB030886">
    <property type="protein sequence ID" value="ELK08540.1"/>
    <property type="molecule type" value="Genomic_DNA"/>
</dbReference>
<keyword evidence="6" id="KW-0325">Glycoprotein</keyword>
<comment type="similarity">
    <text evidence="2">Belongs to the CDC50/LEM3 family.</text>
</comment>
<evidence type="ECO:0000256" key="5">
    <source>
        <dbReference type="ARBA" id="ARBA00023136"/>
    </source>
</evidence>
<organism evidence="9 10">
    <name type="scientific">Pteropus alecto</name>
    <name type="common">Black flying fox</name>
    <dbReference type="NCBI Taxonomy" id="9402"/>
    <lineage>
        <taxon>Eukaryota</taxon>
        <taxon>Metazoa</taxon>
        <taxon>Chordata</taxon>
        <taxon>Craniata</taxon>
        <taxon>Vertebrata</taxon>
        <taxon>Euteleostomi</taxon>
        <taxon>Mammalia</taxon>
        <taxon>Eutheria</taxon>
        <taxon>Laurasiatheria</taxon>
        <taxon>Chiroptera</taxon>
        <taxon>Yinpterochiroptera</taxon>
        <taxon>Pteropodoidea</taxon>
        <taxon>Pteropodidae</taxon>
        <taxon>Pteropodinae</taxon>
        <taxon>Pteropus</taxon>
    </lineage>
</organism>
<protein>
    <recommendedName>
        <fullName evidence="7">Cell cycle control protein 50C</fullName>
    </recommendedName>
    <alternativeName>
        <fullName evidence="8">Transmembrane protein 30C</fullName>
    </alternativeName>
</protein>
<dbReference type="Proteomes" id="UP000010552">
    <property type="component" value="Unassembled WGS sequence"/>
</dbReference>
<evidence type="ECO:0000256" key="4">
    <source>
        <dbReference type="ARBA" id="ARBA00022989"/>
    </source>
</evidence>